<reference evidence="5 6" key="1">
    <citation type="submission" date="2016-02" db="EMBL/GenBank/DDBJ databases">
        <title>Genome analysis of coral dinoflagellate symbionts highlights evolutionary adaptations to a symbiotic lifestyle.</title>
        <authorList>
            <person name="Aranda M."/>
            <person name="Li Y."/>
            <person name="Liew Y.J."/>
            <person name="Baumgarten S."/>
            <person name="Simakov O."/>
            <person name="Wilson M."/>
            <person name="Piel J."/>
            <person name="Ashoor H."/>
            <person name="Bougouffa S."/>
            <person name="Bajic V.B."/>
            <person name="Ryu T."/>
            <person name="Ravasi T."/>
            <person name="Bayer T."/>
            <person name="Micklem G."/>
            <person name="Kim H."/>
            <person name="Bhak J."/>
            <person name="Lajeunesse T.C."/>
            <person name="Voolstra C.R."/>
        </authorList>
    </citation>
    <scope>NUCLEOTIDE SEQUENCE [LARGE SCALE GENOMIC DNA]</scope>
    <source>
        <strain evidence="5 6">CCMP2467</strain>
    </source>
</reference>
<keyword evidence="3" id="KW-0378">Hydrolase</keyword>
<dbReference type="GO" id="GO:0006508">
    <property type="term" value="P:proteolysis"/>
    <property type="evidence" value="ECO:0007669"/>
    <property type="project" value="UniProtKB-KW"/>
</dbReference>
<dbReference type="SUPFAM" id="SSF50156">
    <property type="entry name" value="PDZ domain-like"/>
    <property type="match status" value="1"/>
</dbReference>
<dbReference type="SUPFAM" id="SSF50494">
    <property type="entry name" value="Trypsin-like serine proteases"/>
    <property type="match status" value="1"/>
</dbReference>
<protein>
    <submittedName>
        <fullName evidence="5">Protease Do-like 1, chloroplastic</fullName>
    </submittedName>
</protein>
<dbReference type="OrthoDB" id="420938at2759"/>
<dbReference type="PANTHER" id="PTHR43343:SF3">
    <property type="entry name" value="PROTEASE DO-LIKE 8, CHLOROPLASTIC"/>
    <property type="match status" value="1"/>
</dbReference>
<keyword evidence="4" id="KW-0732">Signal</keyword>
<dbReference type="PRINTS" id="PR00834">
    <property type="entry name" value="PROTEASES2C"/>
</dbReference>
<name>A0A1Q9DET8_SYMMI</name>
<comment type="similarity">
    <text evidence="1">Belongs to the peptidase S1C family.</text>
</comment>
<dbReference type="Proteomes" id="UP000186817">
    <property type="component" value="Unassembled WGS sequence"/>
</dbReference>
<accession>A0A1Q9DET8</accession>
<evidence type="ECO:0000256" key="4">
    <source>
        <dbReference type="SAM" id="SignalP"/>
    </source>
</evidence>
<dbReference type="Gene3D" id="2.40.10.120">
    <property type="match status" value="1"/>
</dbReference>
<evidence type="ECO:0000256" key="3">
    <source>
        <dbReference type="ARBA" id="ARBA00022801"/>
    </source>
</evidence>
<proteinExistence type="inferred from homology"/>
<dbReference type="Pfam" id="PF13365">
    <property type="entry name" value="Trypsin_2"/>
    <property type="match status" value="1"/>
</dbReference>
<evidence type="ECO:0000256" key="1">
    <source>
        <dbReference type="ARBA" id="ARBA00010541"/>
    </source>
</evidence>
<dbReference type="Gene3D" id="2.30.42.10">
    <property type="match status" value="1"/>
</dbReference>
<dbReference type="GO" id="GO:0004252">
    <property type="term" value="F:serine-type endopeptidase activity"/>
    <property type="evidence" value="ECO:0007669"/>
    <property type="project" value="InterPro"/>
</dbReference>
<gene>
    <name evidence="5" type="primary">DEGP1</name>
    <name evidence="5" type="ORF">AK812_SmicGene24374</name>
</gene>
<evidence type="ECO:0000313" key="6">
    <source>
        <dbReference type="Proteomes" id="UP000186817"/>
    </source>
</evidence>
<dbReference type="InterPro" id="IPR051201">
    <property type="entry name" value="Chloro_Bact_Ser_Proteases"/>
</dbReference>
<comment type="caution">
    <text evidence="5">The sequence shown here is derived from an EMBL/GenBank/DDBJ whole genome shotgun (WGS) entry which is preliminary data.</text>
</comment>
<dbReference type="PANTHER" id="PTHR43343">
    <property type="entry name" value="PEPTIDASE S12"/>
    <property type="match status" value="1"/>
</dbReference>
<dbReference type="InterPro" id="IPR001940">
    <property type="entry name" value="Peptidase_S1C"/>
</dbReference>
<dbReference type="InterPro" id="IPR036034">
    <property type="entry name" value="PDZ_sf"/>
</dbReference>
<feature type="chain" id="PRO_5010355496" evidence="4">
    <location>
        <begin position="24"/>
        <end position="993"/>
    </location>
</feature>
<keyword evidence="6" id="KW-1185">Reference proteome</keyword>
<evidence type="ECO:0000256" key="2">
    <source>
        <dbReference type="ARBA" id="ARBA00022670"/>
    </source>
</evidence>
<feature type="signal peptide" evidence="4">
    <location>
        <begin position="1"/>
        <end position="23"/>
    </location>
</feature>
<dbReference type="InterPro" id="IPR009003">
    <property type="entry name" value="Peptidase_S1_PA"/>
</dbReference>
<evidence type="ECO:0000313" key="5">
    <source>
        <dbReference type="EMBL" id="OLP93698.1"/>
    </source>
</evidence>
<organism evidence="5 6">
    <name type="scientific">Symbiodinium microadriaticum</name>
    <name type="common">Dinoflagellate</name>
    <name type="synonym">Zooxanthella microadriatica</name>
    <dbReference type="NCBI Taxonomy" id="2951"/>
    <lineage>
        <taxon>Eukaryota</taxon>
        <taxon>Sar</taxon>
        <taxon>Alveolata</taxon>
        <taxon>Dinophyceae</taxon>
        <taxon>Suessiales</taxon>
        <taxon>Symbiodiniaceae</taxon>
        <taxon>Symbiodinium</taxon>
    </lineage>
</organism>
<keyword evidence="2 5" id="KW-0645">Protease</keyword>
<dbReference type="EMBL" id="LSRX01000572">
    <property type="protein sequence ID" value="OLP93698.1"/>
    <property type="molecule type" value="Genomic_DNA"/>
</dbReference>
<dbReference type="AlphaFoldDB" id="A0A1Q9DET8"/>
<sequence>MPVLSKHLLLALCCAATFERTEASENLESLVWDDACLLNASCVEGASWRQLRAKAFAVRRPTSPAAERYLHLVDAFLERQPRQTFLKNGAGLLQTFGPSLGGGDCGDLCALPAPCPEFGISQRCRYDVYDNAVAALYLTKRGKLVAARRILDAFLHLLYPAKKIPHLSFGARDGLPSGRWLTLIGSSYTEQEVTAGSYYGKHVVDGGVDTGNNAWVALALANFAAASGEECYLVAAHDILHALKRTAVCNDKLLGFMAKLRPYPANYRSTEHNIDMYALAKVLGDEDAANRARVFVQEMFGFNTRYPQSFAMGTDGEVPCDVTFMKTAVPADGVFWNLLAGAEPAKERKTAAVAAALQSIEDEGLLTWDEDVIGNSTGGRPENLRGMRFSNWGNGVQWENTAAAVMALLQSHEELEIDHMRGSILKLLDTYGAVPASVLGGNYQAWQKNEHRRTFPGGSDTGIGWTYYRYPHVAATAWAGLLLLFQFDNATQVNEAANPYFPPEPPLPRIPLFWSVVCRGRRSTQSSVRIFITRYLEAERRRLDLHGSLRTSRVEPLQNCTLFKLPRIQSFVCVVMGAYVVGADPLSDIAILQVNAEENADVASLMQPLSRGASEHLKPGQEVFALGNPFGLEHSMSKGVISGVSRSMEGTAGWPMSGIIQTDASINPGNSGGPLLNSEGSVVGVNTAILSTSGTFSGVGFALPIDTVQKNVESMIEVSESLGVPGAMVMKVVPGGPAQRAGMRCSTGSLTKSLASCEFEKVIVKMGSRPIASSSDVFRYLDQQKPGELVVMSVQRASSDLTSDDPDIVDITVRLGRSNSKMVVEQYLGVKQVLRALKSGEKVELTGYLQLLLLHPERVLRIAVALDFHGVLDKDVQRSRDLLSRLERYQHTRSDLEIDVFCLSYPGTSREQSTRRFLADYLDSLRVVFTQKRKGPYGKAAYLASQDYTASCLIDDGEDIIDEVNRYRHLKGLLLWHSQPLIGEDLFAWLNSL</sequence>